<feature type="chain" id="PRO_5020025149" evidence="1">
    <location>
        <begin position="23"/>
        <end position="88"/>
    </location>
</feature>
<accession>A0A4C1SY57</accession>
<organism evidence="2 3">
    <name type="scientific">Eumeta variegata</name>
    <name type="common">Bagworm moth</name>
    <name type="synonym">Eumeta japonica</name>
    <dbReference type="NCBI Taxonomy" id="151549"/>
    <lineage>
        <taxon>Eukaryota</taxon>
        <taxon>Metazoa</taxon>
        <taxon>Ecdysozoa</taxon>
        <taxon>Arthropoda</taxon>
        <taxon>Hexapoda</taxon>
        <taxon>Insecta</taxon>
        <taxon>Pterygota</taxon>
        <taxon>Neoptera</taxon>
        <taxon>Endopterygota</taxon>
        <taxon>Lepidoptera</taxon>
        <taxon>Glossata</taxon>
        <taxon>Ditrysia</taxon>
        <taxon>Tineoidea</taxon>
        <taxon>Psychidae</taxon>
        <taxon>Oiketicinae</taxon>
        <taxon>Eumeta</taxon>
    </lineage>
</organism>
<gene>
    <name evidence="2" type="ORF">EVAR_71324_1</name>
</gene>
<dbReference type="EMBL" id="BGZK01011504">
    <property type="protein sequence ID" value="GBP07129.1"/>
    <property type="molecule type" value="Genomic_DNA"/>
</dbReference>
<dbReference type="AlphaFoldDB" id="A0A4C1SY57"/>
<keyword evidence="3" id="KW-1185">Reference proteome</keyword>
<evidence type="ECO:0000256" key="1">
    <source>
        <dbReference type="SAM" id="SignalP"/>
    </source>
</evidence>
<protein>
    <submittedName>
        <fullName evidence="2">Uncharacterized protein</fullName>
    </submittedName>
</protein>
<feature type="signal peptide" evidence="1">
    <location>
        <begin position="1"/>
        <end position="22"/>
    </location>
</feature>
<dbReference type="Proteomes" id="UP000299102">
    <property type="component" value="Unassembled WGS sequence"/>
</dbReference>
<reference evidence="2 3" key="1">
    <citation type="journal article" date="2019" name="Commun. Biol.">
        <title>The bagworm genome reveals a unique fibroin gene that provides high tensile strength.</title>
        <authorList>
            <person name="Kono N."/>
            <person name="Nakamura H."/>
            <person name="Ohtoshi R."/>
            <person name="Tomita M."/>
            <person name="Numata K."/>
            <person name="Arakawa K."/>
        </authorList>
    </citation>
    <scope>NUCLEOTIDE SEQUENCE [LARGE SCALE GENOMIC DNA]</scope>
</reference>
<keyword evidence="1" id="KW-0732">Signal</keyword>
<comment type="caution">
    <text evidence="2">The sequence shown here is derived from an EMBL/GenBank/DDBJ whole genome shotgun (WGS) entry which is preliminary data.</text>
</comment>
<evidence type="ECO:0000313" key="3">
    <source>
        <dbReference type="Proteomes" id="UP000299102"/>
    </source>
</evidence>
<proteinExistence type="predicted"/>
<name>A0A4C1SY57_EUMVA</name>
<sequence>MKTSTKKILFFALAFATEVVVSDHLPCGRPKRTVRLAFNMQKGVISSSEGSSPFSRAHRGVTYVFLAISFRDDPHSWTKLDLVYIQVK</sequence>
<evidence type="ECO:0000313" key="2">
    <source>
        <dbReference type="EMBL" id="GBP07129.1"/>
    </source>
</evidence>